<feature type="compositionally biased region" description="Basic and acidic residues" evidence="1">
    <location>
        <begin position="85"/>
        <end position="104"/>
    </location>
</feature>
<reference evidence="2 3" key="1">
    <citation type="submission" date="2021-06" db="EMBL/GenBank/DDBJ databases">
        <title>Caerostris extrusa draft genome.</title>
        <authorList>
            <person name="Kono N."/>
            <person name="Arakawa K."/>
        </authorList>
    </citation>
    <scope>NUCLEOTIDE SEQUENCE [LARGE SCALE GENOMIC DNA]</scope>
</reference>
<feature type="region of interest" description="Disordered" evidence="1">
    <location>
        <begin position="63"/>
        <end position="104"/>
    </location>
</feature>
<dbReference type="EMBL" id="BPLR01007564">
    <property type="protein sequence ID" value="GIY17920.1"/>
    <property type="molecule type" value="Genomic_DNA"/>
</dbReference>
<evidence type="ECO:0000313" key="3">
    <source>
        <dbReference type="Proteomes" id="UP001054945"/>
    </source>
</evidence>
<evidence type="ECO:0000256" key="1">
    <source>
        <dbReference type="SAM" id="MobiDB-lite"/>
    </source>
</evidence>
<sequence>REQQSFFWAARRMSPESPGLTDKESGSKTPTNVAAGSPIHLHEGARSATIILFGCTKSESRISRTQGQRVREQNANKCSRGSPIRLHEGGMTKTHGREEGDLLN</sequence>
<protein>
    <submittedName>
        <fullName evidence="2">Uncharacterized protein</fullName>
    </submittedName>
</protein>
<proteinExistence type="predicted"/>
<dbReference type="Proteomes" id="UP001054945">
    <property type="component" value="Unassembled WGS sequence"/>
</dbReference>
<gene>
    <name evidence="2" type="ORF">CEXT_777511</name>
</gene>
<organism evidence="2 3">
    <name type="scientific">Caerostris extrusa</name>
    <name type="common">Bark spider</name>
    <name type="synonym">Caerostris bankana</name>
    <dbReference type="NCBI Taxonomy" id="172846"/>
    <lineage>
        <taxon>Eukaryota</taxon>
        <taxon>Metazoa</taxon>
        <taxon>Ecdysozoa</taxon>
        <taxon>Arthropoda</taxon>
        <taxon>Chelicerata</taxon>
        <taxon>Arachnida</taxon>
        <taxon>Araneae</taxon>
        <taxon>Araneomorphae</taxon>
        <taxon>Entelegynae</taxon>
        <taxon>Araneoidea</taxon>
        <taxon>Araneidae</taxon>
        <taxon>Caerostris</taxon>
    </lineage>
</organism>
<name>A0AAV4R8X2_CAEEX</name>
<evidence type="ECO:0000313" key="2">
    <source>
        <dbReference type="EMBL" id="GIY17920.1"/>
    </source>
</evidence>
<feature type="non-terminal residue" evidence="2">
    <location>
        <position position="1"/>
    </location>
</feature>
<feature type="region of interest" description="Disordered" evidence="1">
    <location>
        <begin position="1"/>
        <end position="33"/>
    </location>
</feature>
<dbReference type="AlphaFoldDB" id="A0AAV4R8X2"/>
<comment type="caution">
    <text evidence="2">The sequence shown here is derived from an EMBL/GenBank/DDBJ whole genome shotgun (WGS) entry which is preliminary data.</text>
</comment>
<keyword evidence="3" id="KW-1185">Reference proteome</keyword>
<accession>A0AAV4R8X2</accession>